<dbReference type="GeneID" id="24842605"/>
<proteinExistence type="predicted"/>
<sequence>MYIRPFDPWKSKFCTCPFKYTLNVYTGCDYACVYCYITSYIPRAFQVRTKEGLLPRLEKELRKLDKRFIIALSYSSDAYPTVDKELKITRRVLELFKRYDVRCILLTKSNLFERDLHILKELKCAVGITVTTIDEDKARVLEPNAPSPKERIEVLKKAKKEGIPVYARIDPIIPYLTWEDFEETLDALSFVSHITVSTLKLRPDSWRRMKVKFPKVMEKLGPLYKEGGRIEGYYYLPKRLRLKILEEARRKTEEKGITFGSCREGYYSFPSCDASHLVPI</sequence>
<dbReference type="RefSeq" id="WP_048165398.1">
    <property type="nucleotide sequence ID" value="NZ_CP006019.1"/>
</dbReference>
<dbReference type="Gene3D" id="3.80.30.30">
    <property type="match status" value="1"/>
</dbReference>
<evidence type="ECO:0000256" key="3">
    <source>
        <dbReference type="ARBA" id="ARBA00023014"/>
    </source>
</evidence>
<keyword evidence="2" id="KW-0408">Iron</keyword>
<dbReference type="InterPro" id="IPR006638">
    <property type="entry name" value="Elp3/MiaA/NifB-like_rSAM"/>
</dbReference>
<dbReference type="PANTHER" id="PTHR43432">
    <property type="entry name" value="SLR0285 PROTEIN"/>
    <property type="match status" value="1"/>
</dbReference>
<dbReference type="SFLD" id="SFLDS00029">
    <property type="entry name" value="Radical_SAM"/>
    <property type="match status" value="1"/>
</dbReference>
<dbReference type="eggNOG" id="arCOG01290">
    <property type="taxonomic scope" value="Archaea"/>
</dbReference>
<dbReference type="OrthoDB" id="15538at2157"/>
<dbReference type="SFLD" id="SFLDG01084">
    <property type="entry name" value="Uncharacterised_Radical_SAM_Su"/>
    <property type="match status" value="1"/>
</dbReference>
<dbReference type="HOGENOM" id="CLU_015525_2_1_2"/>
<dbReference type="InterPro" id="IPR058240">
    <property type="entry name" value="rSAM_sf"/>
</dbReference>
<dbReference type="InterPro" id="IPR007197">
    <property type="entry name" value="rSAM"/>
</dbReference>
<dbReference type="Proteomes" id="UP000027981">
    <property type="component" value="Chromosome"/>
</dbReference>
<dbReference type="InterPro" id="IPR040086">
    <property type="entry name" value="MJ0683-like"/>
</dbReference>
<gene>
    <name evidence="5" type="ORF">PAP_07500</name>
</gene>
<dbReference type="AlphaFoldDB" id="A0A075LT00"/>
<dbReference type="SMART" id="SM00729">
    <property type="entry name" value="Elp3"/>
    <property type="match status" value="1"/>
</dbReference>
<reference evidence="5 6" key="2">
    <citation type="journal article" date="2015" name="Genome Announc.">
        <title>Complete Genome Sequence of Hyperthermophilic Piezophilic Archaeon Palaeococcus pacificus DY20341T, Isolated from Deep-Sea Hydrothermal Sediments.</title>
        <authorList>
            <person name="Zeng X."/>
            <person name="Jebbar M."/>
            <person name="Shao Z."/>
        </authorList>
    </citation>
    <scope>NUCLEOTIDE SEQUENCE [LARGE SCALE GENOMIC DNA]</scope>
    <source>
        <strain evidence="5 6">DY20341</strain>
    </source>
</reference>
<organism evidence="5 6">
    <name type="scientific">Palaeococcus pacificus DY20341</name>
    <dbReference type="NCBI Taxonomy" id="1343739"/>
    <lineage>
        <taxon>Archaea</taxon>
        <taxon>Methanobacteriati</taxon>
        <taxon>Methanobacteriota</taxon>
        <taxon>Thermococci</taxon>
        <taxon>Thermococcales</taxon>
        <taxon>Thermococcaceae</taxon>
        <taxon>Palaeococcus</taxon>
    </lineage>
</organism>
<dbReference type="STRING" id="1343739.PAP_07500"/>
<reference evidence="6" key="1">
    <citation type="submission" date="2013-06" db="EMBL/GenBank/DDBJ databases">
        <title>Complete Genome Sequence of Hyperthermophilic Palaeococcus pacificus DY20341T, Isolated from a Deep-Sea Hydrothermal Sediments.</title>
        <authorList>
            <person name="Zeng X."/>
            <person name="Shao Z."/>
        </authorList>
    </citation>
    <scope>NUCLEOTIDE SEQUENCE [LARGE SCALE GENOMIC DNA]</scope>
    <source>
        <strain evidence="6">DY20341</strain>
    </source>
</reference>
<feature type="domain" description="Radical SAM core" evidence="4">
    <location>
        <begin position="14"/>
        <end position="247"/>
    </location>
</feature>
<dbReference type="PROSITE" id="PS51918">
    <property type="entry name" value="RADICAL_SAM"/>
    <property type="match status" value="1"/>
</dbReference>
<dbReference type="GO" id="GO:0046872">
    <property type="term" value="F:metal ion binding"/>
    <property type="evidence" value="ECO:0007669"/>
    <property type="project" value="UniProtKB-KW"/>
</dbReference>
<evidence type="ECO:0000256" key="1">
    <source>
        <dbReference type="ARBA" id="ARBA00022723"/>
    </source>
</evidence>
<evidence type="ECO:0000313" key="5">
    <source>
        <dbReference type="EMBL" id="AIF69890.1"/>
    </source>
</evidence>
<dbReference type="SUPFAM" id="SSF102114">
    <property type="entry name" value="Radical SAM enzymes"/>
    <property type="match status" value="1"/>
</dbReference>
<keyword evidence="6" id="KW-1185">Reference proteome</keyword>
<dbReference type="GO" id="GO:0051536">
    <property type="term" value="F:iron-sulfur cluster binding"/>
    <property type="evidence" value="ECO:0007669"/>
    <property type="project" value="UniProtKB-KW"/>
</dbReference>
<keyword evidence="1" id="KW-0479">Metal-binding</keyword>
<evidence type="ECO:0000259" key="4">
    <source>
        <dbReference type="PROSITE" id="PS51918"/>
    </source>
</evidence>
<evidence type="ECO:0000313" key="6">
    <source>
        <dbReference type="Proteomes" id="UP000027981"/>
    </source>
</evidence>
<name>A0A075LT00_9EURY</name>
<dbReference type="CDD" id="cd01335">
    <property type="entry name" value="Radical_SAM"/>
    <property type="match status" value="1"/>
</dbReference>
<accession>A0A075LT00</accession>
<evidence type="ECO:0000256" key="2">
    <source>
        <dbReference type="ARBA" id="ARBA00023004"/>
    </source>
</evidence>
<keyword evidence="3" id="KW-0411">Iron-sulfur</keyword>
<dbReference type="KEGG" id="ppac:PAP_07500"/>
<dbReference type="EMBL" id="CP006019">
    <property type="protein sequence ID" value="AIF69890.1"/>
    <property type="molecule type" value="Genomic_DNA"/>
</dbReference>
<protein>
    <submittedName>
        <fullName evidence="5">Radical SAM protein</fullName>
    </submittedName>
</protein>
<dbReference type="GO" id="GO:0003824">
    <property type="term" value="F:catalytic activity"/>
    <property type="evidence" value="ECO:0007669"/>
    <property type="project" value="InterPro"/>
</dbReference>
<dbReference type="Pfam" id="PF04055">
    <property type="entry name" value="Radical_SAM"/>
    <property type="match status" value="1"/>
</dbReference>
<dbReference type="PANTHER" id="PTHR43432:SF3">
    <property type="entry name" value="SLR0285 PROTEIN"/>
    <property type="match status" value="1"/>
</dbReference>